<accession>A0A6C0JLG7</accession>
<evidence type="ECO:0000256" key="1">
    <source>
        <dbReference type="SAM" id="MobiDB-lite"/>
    </source>
</evidence>
<dbReference type="EMBL" id="MN740658">
    <property type="protein sequence ID" value="QHU06595.1"/>
    <property type="molecule type" value="Genomic_DNA"/>
</dbReference>
<feature type="region of interest" description="Disordered" evidence="1">
    <location>
        <begin position="167"/>
        <end position="194"/>
    </location>
</feature>
<name>A0A6C0JLG7_9ZZZZ</name>
<feature type="compositionally biased region" description="Basic and acidic residues" evidence="1">
    <location>
        <begin position="183"/>
        <end position="194"/>
    </location>
</feature>
<reference evidence="2" key="1">
    <citation type="journal article" date="2020" name="Nature">
        <title>Giant virus diversity and host interactions through global metagenomics.</title>
        <authorList>
            <person name="Schulz F."/>
            <person name="Roux S."/>
            <person name="Paez-Espino D."/>
            <person name="Jungbluth S."/>
            <person name="Walsh D.A."/>
            <person name="Denef V.J."/>
            <person name="McMahon K.D."/>
            <person name="Konstantinidis K.T."/>
            <person name="Eloe-Fadrosh E.A."/>
            <person name="Kyrpides N.C."/>
            <person name="Woyke T."/>
        </authorList>
    </citation>
    <scope>NUCLEOTIDE SEQUENCE</scope>
    <source>
        <strain evidence="2">GVMAG-S-1035315-10</strain>
    </source>
</reference>
<protein>
    <submittedName>
        <fullName evidence="2">Uncharacterized protein</fullName>
    </submittedName>
</protein>
<sequence length="194" mass="23327">MSYVPPHIRKNQTMETKNPFQRTSRPQRRQYTKPRWEIEEDEKKAELAEMQRRAERGLERTEENFPALGNGATRQMSWDGRKFNELAAEWKEQTDRENEVVQEEKHEISFSLPRFHNVRRFAEPEEEIFEPRPVKKSVDDEGEWNTVTRKPRKEKRELTFDELEAKYGGEVDEDDDATVWGGTEEHQTCWDERR</sequence>
<proteinExistence type="predicted"/>
<organism evidence="2">
    <name type="scientific">viral metagenome</name>
    <dbReference type="NCBI Taxonomy" id="1070528"/>
    <lineage>
        <taxon>unclassified sequences</taxon>
        <taxon>metagenomes</taxon>
        <taxon>organismal metagenomes</taxon>
    </lineage>
</organism>
<feature type="region of interest" description="Disordered" evidence="1">
    <location>
        <begin position="50"/>
        <end position="76"/>
    </location>
</feature>
<evidence type="ECO:0000313" key="2">
    <source>
        <dbReference type="EMBL" id="QHU06595.1"/>
    </source>
</evidence>
<feature type="compositionally biased region" description="Basic and acidic residues" evidence="1">
    <location>
        <begin position="50"/>
        <end position="63"/>
    </location>
</feature>
<feature type="region of interest" description="Disordered" evidence="1">
    <location>
        <begin position="1"/>
        <end position="36"/>
    </location>
</feature>
<dbReference type="AlphaFoldDB" id="A0A6C0JLG7"/>
<feature type="compositionally biased region" description="Polar residues" evidence="1">
    <location>
        <begin position="11"/>
        <end position="24"/>
    </location>
</feature>